<dbReference type="Gene3D" id="3.90.180.10">
    <property type="entry name" value="Medium-chain alcohol dehydrogenases, catalytic domain"/>
    <property type="match status" value="2"/>
</dbReference>
<proteinExistence type="inferred from homology"/>
<evidence type="ECO:0000259" key="7">
    <source>
        <dbReference type="Pfam" id="PF08240"/>
    </source>
</evidence>
<dbReference type="InterPro" id="IPR036291">
    <property type="entry name" value="NAD(P)-bd_dom_sf"/>
</dbReference>
<dbReference type="InterPro" id="IPR013154">
    <property type="entry name" value="ADH-like_N"/>
</dbReference>
<evidence type="ECO:0000313" key="8">
    <source>
        <dbReference type="EMBL" id="CAK7219670.1"/>
    </source>
</evidence>
<evidence type="ECO:0000256" key="4">
    <source>
        <dbReference type="ARBA" id="ARBA00022833"/>
    </source>
</evidence>
<evidence type="ECO:0000256" key="3">
    <source>
        <dbReference type="ARBA" id="ARBA00022723"/>
    </source>
</evidence>
<evidence type="ECO:0000256" key="5">
    <source>
        <dbReference type="ARBA" id="ARBA00023002"/>
    </source>
</evidence>
<comment type="caution">
    <text evidence="8">The sequence shown here is derived from an EMBL/GenBank/DDBJ whole genome shotgun (WGS) entry which is preliminary data.</text>
</comment>
<keyword evidence="9" id="KW-1185">Reference proteome</keyword>
<comment type="cofactor">
    <cofactor evidence="1">
        <name>Zn(2+)</name>
        <dbReference type="ChEBI" id="CHEBI:29105"/>
    </cofactor>
</comment>
<dbReference type="EMBL" id="CAWUHC010000028">
    <property type="protein sequence ID" value="CAK7219670.1"/>
    <property type="molecule type" value="Genomic_DNA"/>
</dbReference>
<name>A0ABP0BJ41_9PEZI</name>
<organism evidence="8 9">
    <name type="scientific">Sporothrix bragantina</name>
    <dbReference type="NCBI Taxonomy" id="671064"/>
    <lineage>
        <taxon>Eukaryota</taxon>
        <taxon>Fungi</taxon>
        <taxon>Dikarya</taxon>
        <taxon>Ascomycota</taxon>
        <taxon>Pezizomycotina</taxon>
        <taxon>Sordariomycetes</taxon>
        <taxon>Sordariomycetidae</taxon>
        <taxon>Ophiostomatales</taxon>
        <taxon>Ophiostomataceae</taxon>
        <taxon>Sporothrix</taxon>
    </lineage>
</organism>
<feature type="domain" description="Alcohol dehydrogenase-like N-terminal" evidence="7">
    <location>
        <begin position="4"/>
        <end position="107"/>
    </location>
</feature>
<protein>
    <recommendedName>
        <fullName evidence="10">Alcohol dehydrogenase</fullName>
    </recommendedName>
</protein>
<dbReference type="SUPFAM" id="SSF50129">
    <property type="entry name" value="GroES-like"/>
    <property type="match status" value="1"/>
</dbReference>
<dbReference type="Proteomes" id="UP001642406">
    <property type="component" value="Unassembled WGS sequence"/>
</dbReference>
<dbReference type="InterPro" id="IPR013149">
    <property type="entry name" value="ADH-like_C"/>
</dbReference>
<evidence type="ECO:0000256" key="2">
    <source>
        <dbReference type="ARBA" id="ARBA00008072"/>
    </source>
</evidence>
<keyword evidence="3" id="KW-0479">Metal-binding</keyword>
<dbReference type="SUPFAM" id="SSF51735">
    <property type="entry name" value="NAD(P)-binding Rossmann-fold domains"/>
    <property type="match status" value="1"/>
</dbReference>
<dbReference type="PANTHER" id="PTHR42940">
    <property type="entry name" value="ALCOHOL DEHYDROGENASE 1-RELATED"/>
    <property type="match status" value="1"/>
</dbReference>
<reference evidence="8 9" key="1">
    <citation type="submission" date="2024-01" db="EMBL/GenBank/DDBJ databases">
        <authorList>
            <person name="Allen C."/>
            <person name="Tagirdzhanova G."/>
        </authorList>
    </citation>
    <scope>NUCLEOTIDE SEQUENCE [LARGE SCALE GENOMIC DNA]</scope>
</reference>
<keyword evidence="5" id="KW-0560">Oxidoreductase</keyword>
<gene>
    <name evidence="8" type="ORF">SBRCBS47491_003925</name>
</gene>
<evidence type="ECO:0000256" key="1">
    <source>
        <dbReference type="ARBA" id="ARBA00001947"/>
    </source>
</evidence>
<evidence type="ECO:0000259" key="6">
    <source>
        <dbReference type="Pfam" id="PF00107"/>
    </source>
</evidence>
<feature type="domain" description="Alcohol dehydrogenase-like C-terminal" evidence="6">
    <location>
        <begin position="119"/>
        <end position="217"/>
    </location>
</feature>
<dbReference type="Pfam" id="PF08240">
    <property type="entry name" value="ADH_N"/>
    <property type="match status" value="1"/>
</dbReference>
<sequence length="254" mass="27114">MCPHSDVYNMMGYHPMDVHIPGHEGVGVVVQVGSRTSPDTVDTKTGTLRLGQRVGIKWIHETCGACPICERNNETACPQQHNSGRDRDGTLQQFVTVPARHATPIPDGISSEMAAPLLCGASAFFDFADPDLEHKVKSLTSSVGAHAVVCSPGSEVAYNQGIKLLRPGGTLVCVGLPSSRSYCLPLSPMDMVNRGLHVIGSAVGTETEMQELLQLASQGVVVPQMQVMPLSRFEEAIEVVKTSKASGKVVLKMP</sequence>
<keyword evidence="4" id="KW-0862">Zinc</keyword>
<accession>A0ABP0BJ41</accession>
<evidence type="ECO:0008006" key="10">
    <source>
        <dbReference type="Google" id="ProtNLM"/>
    </source>
</evidence>
<dbReference type="PANTHER" id="PTHR42940:SF2">
    <property type="entry name" value="DEHYDROGENASE FAMILY OXIDOREDUCTASE, PUTATIVE (JCVI)-RELATED"/>
    <property type="match status" value="1"/>
</dbReference>
<dbReference type="Pfam" id="PF00107">
    <property type="entry name" value="ADH_zinc_N"/>
    <property type="match status" value="1"/>
</dbReference>
<dbReference type="Gene3D" id="3.40.50.720">
    <property type="entry name" value="NAD(P)-binding Rossmann-like Domain"/>
    <property type="match status" value="1"/>
</dbReference>
<comment type="similarity">
    <text evidence="2">Belongs to the zinc-containing alcohol dehydrogenase family.</text>
</comment>
<dbReference type="InterPro" id="IPR011032">
    <property type="entry name" value="GroES-like_sf"/>
</dbReference>
<evidence type="ECO:0000313" key="9">
    <source>
        <dbReference type="Proteomes" id="UP001642406"/>
    </source>
</evidence>